<dbReference type="GO" id="GO:0009229">
    <property type="term" value="P:thiamine diphosphate biosynthetic process"/>
    <property type="evidence" value="ECO:0007669"/>
    <property type="project" value="InterPro"/>
</dbReference>
<dbReference type="STRING" id="1469647.BC351_20870"/>
<dbReference type="Gene3D" id="3.40.50.10240">
    <property type="entry name" value="Thiamin pyrophosphokinase, catalytic domain"/>
    <property type="match status" value="1"/>
</dbReference>
<protein>
    <recommendedName>
        <fullName evidence="5">Thiamine diphosphokinase</fullName>
        <ecNumber evidence="5">2.7.6.2</ecNumber>
    </recommendedName>
</protein>
<evidence type="ECO:0000259" key="6">
    <source>
        <dbReference type="SMART" id="SM00983"/>
    </source>
</evidence>
<dbReference type="NCBIfam" id="TIGR01378">
    <property type="entry name" value="thi_PPkinase"/>
    <property type="match status" value="1"/>
</dbReference>
<dbReference type="InterPro" id="IPR053149">
    <property type="entry name" value="TPK"/>
</dbReference>
<evidence type="ECO:0000256" key="1">
    <source>
        <dbReference type="ARBA" id="ARBA00022679"/>
    </source>
</evidence>
<organism evidence="7 8">
    <name type="scientific">Paenibacillus ferrarius</name>
    <dbReference type="NCBI Taxonomy" id="1469647"/>
    <lineage>
        <taxon>Bacteria</taxon>
        <taxon>Bacillati</taxon>
        <taxon>Bacillota</taxon>
        <taxon>Bacilli</taxon>
        <taxon>Bacillales</taxon>
        <taxon>Paenibacillaceae</taxon>
        <taxon>Paenibacillus</taxon>
    </lineage>
</organism>
<dbReference type="GO" id="GO:0030975">
    <property type="term" value="F:thiamine binding"/>
    <property type="evidence" value="ECO:0007669"/>
    <property type="project" value="InterPro"/>
</dbReference>
<dbReference type="EC" id="2.7.6.2" evidence="5"/>
<dbReference type="PANTHER" id="PTHR41299">
    <property type="entry name" value="THIAMINE PYROPHOSPHOKINASE"/>
    <property type="match status" value="1"/>
</dbReference>
<dbReference type="InterPro" id="IPR036759">
    <property type="entry name" value="TPK_catalytic_sf"/>
</dbReference>
<evidence type="ECO:0000256" key="3">
    <source>
        <dbReference type="ARBA" id="ARBA00022777"/>
    </source>
</evidence>
<dbReference type="PANTHER" id="PTHR41299:SF1">
    <property type="entry name" value="THIAMINE PYROPHOSPHOKINASE"/>
    <property type="match status" value="1"/>
</dbReference>
<dbReference type="CDD" id="cd07995">
    <property type="entry name" value="TPK"/>
    <property type="match status" value="1"/>
</dbReference>
<dbReference type="AlphaFoldDB" id="A0A1V4HP06"/>
<dbReference type="SMART" id="SM00983">
    <property type="entry name" value="TPK_B1_binding"/>
    <property type="match status" value="1"/>
</dbReference>
<dbReference type="GO" id="GO:0006772">
    <property type="term" value="P:thiamine metabolic process"/>
    <property type="evidence" value="ECO:0007669"/>
    <property type="project" value="UniProtKB-UniRule"/>
</dbReference>
<gene>
    <name evidence="7" type="ORF">BC351_20870</name>
</gene>
<dbReference type="Proteomes" id="UP000190626">
    <property type="component" value="Unassembled WGS sequence"/>
</dbReference>
<keyword evidence="3 7" id="KW-0418">Kinase</keyword>
<evidence type="ECO:0000256" key="2">
    <source>
        <dbReference type="ARBA" id="ARBA00022741"/>
    </source>
</evidence>
<reference evidence="8" key="1">
    <citation type="submission" date="2016-07" db="EMBL/GenBank/DDBJ databases">
        <authorList>
            <person name="Florea S."/>
            <person name="Webb J.S."/>
            <person name="Jaromczyk J."/>
            <person name="Schardl C.L."/>
        </authorList>
    </citation>
    <scope>NUCLEOTIDE SEQUENCE [LARGE SCALE GENOMIC DNA]</scope>
    <source>
        <strain evidence="8">CY1</strain>
    </source>
</reference>
<dbReference type="InterPro" id="IPR007373">
    <property type="entry name" value="Thiamin_PyroPKinase_B1-bd"/>
</dbReference>
<evidence type="ECO:0000313" key="7">
    <source>
        <dbReference type="EMBL" id="OPH59364.1"/>
    </source>
</evidence>
<sequence length="215" mass="23317">MSMNGKRIIIVTGGTLGDWALGDIQSDDILVGSDRGALYLIQHGYKPDIAMGDFDSVTEDELELIRASSHTFVDCDPIFKDLTDTEMAFNWALAQQPAHITILGAIGTRFDHSLANVHLLRKGLEQGISCSIVDANNQIIVIQQSTSITRGDYTHISLLPLSMEVTGITLHGFQYPLHNATLQIGQSLGISNVLAASQGMIELETGLLLVIQSKD</sequence>
<dbReference type="InterPro" id="IPR007371">
    <property type="entry name" value="TPK_catalytic"/>
</dbReference>
<keyword evidence="1" id="KW-0808">Transferase</keyword>
<accession>A0A1V4HP06</accession>
<dbReference type="GO" id="GO:0016301">
    <property type="term" value="F:kinase activity"/>
    <property type="evidence" value="ECO:0007669"/>
    <property type="project" value="UniProtKB-KW"/>
</dbReference>
<dbReference type="OrthoDB" id="9804377at2"/>
<feature type="domain" description="Thiamin pyrophosphokinase thiamin-binding" evidence="6">
    <location>
        <begin position="151"/>
        <end position="209"/>
    </location>
</feature>
<dbReference type="EMBL" id="MBTG01000007">
    <property type="protein sequence ID" value="OPH59364.1"/>
    <property type="molecule type" value="Genomic_DNA"/>
</dbReference>
<dbReference type="GO" id="GO:0005524">
    <property type="term" value="F:ATP binding"/>
    <property type="evidence" value="ECO:0007669"/>
    <property type="project" value="UniProtKB-KW"/>
</dbReference>
<evidence type="ECO:0000256" key="4">
    <source>
        <dbReference type="ARBA" id="ARBA00022840"/>
    </source>
</evidence>
<proteinExistence type="predicted"/>
<comment type="caution">
    <text evidence="7">The sequence shown here is derived from an EMBL/GenBank/DDBJ whole genome shotgun (WGS) entry which is preliminary data.</text>
</comment>
<dbReference type="Pfam" id="PF04265">
    <property type="entry name" value="TPK_B1_binding"/>
    <property type="match status" value="1"/>
</dbReference>
<evidence type="ECO:0000313" key="8">
    <source>
        <dbReference type="Proteomes" id="UP000190626"/>
    </source>
</evidence>
<name>A0A1V4HP06_9BACL</name>
<keyword evidence="4" id="KW-0067">ATP-binding</keyword>
<dbReference type="SUPFAM" id="SSF63862">
    <property type="entry name" value="Thiamin pyrophosphokinase, substrate-binding domain"/>
    <property type="match status" value="1"/>
</dbReference>
<dbReference type="SUPFAM" id="SSF63999">
    <property type="entry name" value="Thiamin pyrophosphokinase, catalytic domain"/>
    <property type="match status" value="1"/>
</dbReference>
<dbReference type="Pfam" id="PF04263">
    <property type="entry name" value="TPK_catalytic"/>
    <property type="match status" value="1"/>
</dbReference>
<dbReference type="GO" id="GO:0004788">
    <property type="term" value="F:thiamine diphosphokinase activity"/>
    <property type="evidence" value="ECO:0007669"/>
    <property type="project" value="UniProtKB-UniRule"/>
</dbReference>
<dbReference type="InterPro" id="IPR036371">
    <property type="entry name" value="TPK_B1-bd_sf"/>
</dbReference>
<keyword evidence="2" id="KW-0547">Nucleotide-binding</keyword>
<keyword evidence="8" id="KW-1185">Reference proteome</keyword>
<dbReference type="InterPro" id="IPR006282">
    <property type="entry name" value="Thi_PPkinase"/>
</dbReference>
<evidence type="ECO:0000256" key="5">
    <source>
        <dbReference type="NCBIfam" id="TIGR01378"/>
    </source>
</evidence>